<evidence type="ECO:0000313" key="2">
    <source>
        <dbReference type="Proteomes" id="UP000828390"/>
    </source>
</evidence>
<organism evidence="1 2">
    <name type="scientific">Dreissena polymorpha</name>
    <name type="common">Zebra mussel</name>
    <name type="synonym">Mytilus polymorpha</name>
    <dbReference type="NCBI Taxonomy" id="45954"/>
    <lineage>
        <taxon>Eukaryota</taxon>
        <taxon>Metazoa</taxon>
        <taxon>Spiralia</taxon>
        <taxon>Lophotrochozoa</taxon>
        <taxon>Mollusca</taxon>
        <taxon>Bivalvia</taxon>
        <taxon>Autobranchia</taxon>
        <taxon>Heteroconchia</taxon>
        <taxon>Euheterodonta</taxon>
        <taxon>Imparidentia</taxon>
        <taxon>Neoheterodontei</taxon>
        <taxon>Myida</taxon>
        <taxon>Dreissenoidea</taxon>
        <taxon>Dreissenidae</taxon>
        <taxon>Dreissena</taxon>
    </lineage>
</organism>
<proteinExistence type="predicted"/>
<gene>
    <name evidence="1" type="ORF">DPMN_041044</name>
</gene>
<keyword evidence="2" id="KW-1185">Reference proteome</keyword>
<protein>
    <submittedName>
        <fullName evidence="1">Uncharacterized protein</fullName>
    </submittedName>
</protein>
<reference evidence="1" key="1">
    <citation type="journal article" date="2019" name="bioRxiv">
        <title>The Genome of the Zebra Mussel, Dreissena polymorpha: A Resource for Invasive Species Research.</title>
        <authorList>
            <person name="McCartney M.A."/>
            <person name="Auch B."/>
            <person name="Kono T."/>
            <person name="Mallez S."/>
            <person name="Zhang Y."/>
            <person name="Obille A."/>
            <person name="Becker A."/>
            <person name="Abrahante J.E."/>
            <person name="Garbe J."/>
            <person name="Badalamenti J.P."/>
            <person name="Herman A."/>
            <person name="Mangelson H."/>
            <person name="Liachko I."/>
            <person name="Sullivan S."/>
            <person name="Sone E.D."/>
            <person name="Koren S."/>
            <person name="Silverstein K.A.T."/>
            <person name="Beckman K.B."/>
            <person name="Gohl D.M."/>
        </authorList>
    </citation>
    <scope>NUCLEOTIDE SEQUENCE</scope>
    <source>
        <strain evidence="1">Duluth1</strain>
        <tissue evidence="1">Whole animal</tissue>
    </source>
</reference>
<evidence type="ECO:0000313" key="1">
    <source>
        <dbReference type="EMBL" id="KAH3734605.1"/>
    </source>
</evidence>
<accession>A0A9D4HTL2</accession>
<reference evidence="1" key="2">
    <citation type="submission" date="2020-11" db="EMBL/GenBank/DDBJ databases">
        <authorList>
            <person name="McCartney M.A."/>
            <person name="Auch B."/>
            <person name="Kono T."/>
            <person name="Mallez S."/>
            <person name="Becker A."/>
            <person name="Gohl D.M."/>
            <person name="Silverstein K.A.T."/>
            <person name="Koren S."/>
            <person name="Bechman K.B."/>
            <person name="Herman A."/>
            <person name="Abrahante J.E."/>
            <person name="Garbe J."/>
        </authorList>
    </citation>
    <scope>NUCLEOTIDE SEQUENCE</scope>
    <source>
        <strain evidence="1">Duluth1</strain>
        <tissue evidence="1">Whole animal</tissue>
    </source>
</reference>
<dbReference type="AlphaFoldDB" id="A0A9D4HTL2"/>
<name>A0A9D4HTL2_DREPO</name>
<dbReference type="EMBL" id="JAIWYP010000011">
    <property type="protein sequence ID" value="KAH3734605.1"/>
    <property type="molecule type" value="Genomic_DNA"/>
</dbReference>
<sequence>MHNFSGAVCRGHEFDSEVSGEAIQRTQNDFRVYPTANEGIYGRYENYSKVVRRGKVDAARHLRTYRVGQNEVQPPEIKENGFEERTDSREYMISNKKISSSRLLRSNQ</sequence>
<dbReference type="Proteomes" id="UP000828390">
    <property type="component" value="Unassembled WGS sequence"/>
</dbReference>
<comment type="caution">
    <text evidence="1">The sequence shown here is derived from an EMBL/GenBank/DDBJ whole genome shotgun (WGS) entry which is preliminary data.</text>
</comment>